<evidence type="ECO:0000313" key="6">
    <source>
        <dbReference type="EMBL" id="WDC92882.1"/>
    </source>
</evidence>
<dbReference type="CDD" id="cd07067">
    <property type="entry name" value="HP_PGM_like"/>
    <property type="match status" value="1"/>
</dbReference>
<dbReference type="SMART" id="SM00855">
    <property type="entry name" value="PGAM"/>
    <property type="match status" value="1"/>
</dbReference>
<reference evidence="6" key="2">
    <citation type="submission" date="2023-02" db="EMBL/GenBank/DDBJ databases">
        <title>Complete genome sequence of Lactobacillus curvatus CACC879 isolated from Pig feces.</title>
        <authorList>
            <person name="Park S."/>
            <person name="Park M.A."/>
            <person name="Kim D.-H."/>
            <person name="Kim Y."/>
        </authorList>
    </citation>
    <scope>NUCLEOTIDE SEQUENCE</scope>
    <source>
        <strain evidence="6">Curvatus</strain>
        <plasmid evidence="6">p1_CACC879</plasmid>
    </source>
</reference>
<feature type="site" description="Transition state stabilizer" evidence="4">
    <location>
        <position position="171"/>
    </location>
</feature>
<dbReference type="RefSeq" id="WP_004266073.1">
    <property type="nucleotide sequence ID" value="NZ_AP024685.1"/>
</dbReference>
<proteinExistence type="predicted"/>
<evidence type="ECO:0000256" key="2">
    <source>
        <dbReference type="PIRSR" id="PIRSR613078-1"/>
    </source>
</evidence>
<feature type="binding site" evidence="3">
    <location>
        <position position="60"/>
    </location>
    <ligand>
        <name>substrate</name>
    </ligand>
</feature>
<dbReference type="InterPro" id="IPR013078">
    <property type="entry name" value="His_Pase_superF_clade-1"/>
</dbReference>
<feature type="binding site" evidence="3">
    <location>
        <begin position="10"/>
        <end position="17"/>
    </location>
    <ligand>
        <name>substrate</name>
    </ligand>
</feature>
<geneLocation type="plasmid" evidence="6 8">
    <name>p1_CACC879</name>
</geneLocation>
<dbReference type="GeneID" id="49611750"/>
<gene>
    <name evidence="5" type="ORF">LTWDN19_11410</name>
    <name evidence="6" type="ORF">PSR33_10005</name>
</gene>
<keyword evidence="1" id="KW-0378">Hydrolase</keyword>
<dbReference type="InterPro" id="IPR051695">
    <property type="entry name" value="Phosphoglycerate_Mutase"/>
</dbReference>
<sequence length="219" mass="24830">MKRITLYLVRHGQTFFNRYNRMQGWSDSPLTPKGIADAERAGKELAKVNFAQAYSSDRSRAMDTAKIILHKNFYLDTPYAITPHFREEFYGYFEGEDSPKAWYMAGASHDAKTFQEIITKYSLDASKDFMKEADPFHDAEDAAEYWARVGKGFKQLRAECSDGDKVLMVSHGTTIRSIVGKFGNDQFDVTVSPMNGSITKVILTDEGVTVESYNQLTLQ</sequence>
<dbReference type="PANTHER" id="PTHR46517:SF1">
    <property type="entry name" value="FRUCTOSE-2,6-BISPHOSPHATASE TIGAR"/>
    <property type="match status" value="1"/>
</dbReference>
<accession>A0A1B2A408</accession>
<dbReference type="Gene3D" id="3.40.50.1240">
    <property type="entry name" value="Phosphoglycerate mutase-like"/>
    <property type="match status" value="1"/>
</dbReference>
<evidence type="ECO:0000256" key="3">
    <source>
        <dbReference type="PIRSR" id="PIRSR613078-2"/>
    </source>
</evidence>
<dbReference type="GO" id="GO:0043456">
    <property type="term" value="P:regulation of pentose-phosphate shunt"/>
    <property type="evidence" value="ECO:0007669"/>
    <property type="project" value="TreeGrafter"/>
</dbReference>
<dbReference type="OrthoDB" id="4131070at2"/>
<dbReference type="SUPFAM" id="SSF53254">
    <property type="entry name" value="Phosphoglycerate mutase-like"/>
    <property type="match status" value="1"/>
</dbReference>
<feature type="active site" description="Proton donor/acceptor" evidence="2">
    <location>
        <position position="87"/>
    </location>
</feature>
<feature type="active site" description="Tele-phosphohistidine intermediate" evidence="2">
    <location>
        <position position="11"/>
    </location>
</feature>
<dbReference type="EMBL" id="CP117684">
    <property type="protein sequence ID" value="WDC92882.1"/>
    <property type="molecule type" value="Genomic_DNA"/>
</dbReference>
<feature type="binding site" evidence="3">
    <location>
        <begin position="87"/>
        <end position="90"/>
    </location>
    <ligand>
        <name>substrate</name>
    </ligand>
</feature>
<keyword evidence="6" id="KW-0614">Plasmid</keyword>
<dbReference type="InterPro" id="IPR001345">
    <property type="entry name" value="PG/BPGM_mutase_AS"/>
</dbReference>
<dbReference type="Pfam" id="PF00300">
    <property type="entry name" value="His_Phos_1"/>
    <property type="match status" value="1"/>
</dbReference>
<dbReference type="AlphaFoldDB" id="A0A1B2A408"/>
<protein>
    <submittedName>
        <fullName evidence="6">Histidine phosphatase family protein</fullName>
    </submittedName>
    <submittedName>
        <fullName evidence="5">Phosphoglycerate mutase</fullName>
    </submittedName>
</protein>
<name>A0A1B2A408_LATCU</name>
<evidence type="ECO:0000313" key="7">
    <source>
        <dbReference type="Proteomes" id="UP000825100"/>
    </source>
</evidence>
<dbReference type="InterPro" id="IPR029033">
    <property type="entry name" value="His_PPase_superfam"/>
</dbReference>
<keyword evidence="7" id="KW-1185">Reference proteome</keyword>
<dbReference type="PANTHER" id="PTHR46517">
    <property type="entry name" value="FRUCTOSE-2,6-BISPHOSPHATASE TIGAR"/>
    <property type="match status" value="1"/>
</dbReference>
<evidence type="ECO:0000313" key="5">
    <source>
        <dbReference type="EMBL" id="BCX30574.1"/>
    </source>
</evidence>
<dbReference type="GO" id="GO:0005829">
    <property type="term" value="C:cytosol"/>
    <property type="evidence" value="ECO:0007669"/>
    <property type="project" value="TreeGrafter"/>
</dbReference>
<dbReference type="GO" id="GO:0004331">
    <property type="term" value="F:fructose-2,6-bisphosphate 2-phosphatase activity"/>
    <property type="evidence" value="ECO:0007669"/>
    <property type="project" value="TreeGrafter"/>
</dbReference>
<evidence type="ECO:0000256" key="1">
    <source>
        <dbReference type="ARBA" id="ARBA00022801"/>
    </source>
</evidence>
<dbReference type="PROSITE" id="PS00175">
    <property type="entry name" value="PG_MUTASE"/>
    <property type="match status" value="1"/>
</dbReference>
<evidence type="ECO:0000256" key="4">
    <source>
        <dbReference type="PIRSR" id="PIRSR613078-3"/>
    </source>
</evidence>
<dbReference type="GO" id="GO:0045820">
    <property type="term" value="P:negative regulation of glycolytic process"/>
    <property type="evidence" value="ECO:0007669"/>
    <property type="project" value="TreeGrafter"/>
</dbReference>
<dbReference type="EMBL" id="AP024685">
    <property type="protein sequence ID" value="BCX30574.1"/>
    <property type="molecule type" value="Genomic_DNA"/>
</dbReference>
<dbReference type="Proteomes" id="UP001215533">
    <property type="component" value="Plasmid p1_CACC879"/>
</dbReference>
<evidence type="ECO:0000313" key="8">
    <source>
        <dbReference type="Proteomes" id="UP001215533"/>
    </source>
</evidence>
<reference evidence="5 7" key="1">
    <citation type="submission" date="2021-05" db="EMBL/GenBank/DDBJ databases">
        <title>Complete Genome Sequence of Latilactobacillus sp. Strain WDN19, a High D-Aspartate-producing Lactic Acid Bacterium Isolated from a Japanese Pickle.</title>
        <authorList>
            <person name="Kajitani K."/>
            <person name="Takahashi S."/>
        </authorList>
    </citation>
    <scope>NUCLEOTIDE SEQUENCE [LARGE SCALE GENOMIC DNA]</scope>
    <source>
        <strain evidence="5 7">WDN19</strain>
    </source>
</reference>
<dbReference type="Proteomes" id="UP000825100">
    <property type="component" value="Chromosome"/>
</dbReference>
<organism evidence="6 8">
    <name type="scientific">Latilactobacillus curvatus</name>
    <name type="common">Lactobacillus curvatus</name>
    <dbReference type="NCBI Taxonomy" id="28038"/>
    <lineage>
        <taxon>Bacteria</taxon>
        <taxon>Bacillati</taxon>
        <taxon>Bacillota</taxon>
        <taxon>Bacilli</taxon>
        <taxon>Lactobacillales</taxon>
        <taxon>Lactobacillaceae</taxon>
        <taxon>Latilactobacillus</taxon>
    </lineage>
</organism>